<feature type="signal peptide" evidence="1">
    <location>
        <begin position="1"/>
        <end position="28"/>
    </location>
</feature>
<reference evidence="2" key="1">
    <citation type="submission" date="2022-08" db="EMBL/GenBank/DDBJ databases">
        <authorList>
            <person name="Gutierrez-Valencia J."/>
        </authorList>
    </citation>
    <scope>NUCLEOTIDE SEQUENCE</scope>
</reference>
<evidence type="ECO:0000313" key="2">
    <source>
        <dbReference type="EMBL" id="CAI0627348.1"/>
    </source>
</evidence>
<protein>
    <submittedName>
        <fullName evidence="2">Uncharacterized protein</fullName>
    </submittedName>
</protein>
<dbReference type="Proteomes" id="UP001154282">
    <property type="component" value="Unassembled WGS sequence"/>
</dbReference>
<evidence type="ECO:0000313" key="3">
    <source>
        <dbReference type="Proteomes" id="UP001154282"/>
    </source>
</evidence>
<comment type="caution">
    <text evidence="2">The sequence shown here is derived from an EMBL/GenBank/DDBJ whole genome shotgun (WGS) entry which is preliminary data.</text>
</comment>
<proteinExistence type="predicted"/>
<keyword evidence="3" id="KW-1185">Reference proteome</keyword>
<gene>
    <name evidence="2" type="ORF">LITE_LOCUS51243</name>
</gene>
<dbReference type="AlphaFoldDB" id="A0AAV0S2F1"/>
<name>A0AAV0S2F1_9ROSI</name>
<sequence>MEKAGIKFIFFFALLLFIAGTEMRVAEGRGPIVSFRCSEAKECAGWCIAAECQVCACSNHKCICNANALNQIMNPPSLAH</sequence>
<organism evidence="2 3">
    <name type="scientific">Linum tenue</name>
    <dbReference type="NCBI Taxonomy" id="586396"/>
    <lineage>
        <taxon>Eukaryota</taxon>
        <taxon>Viridiplantae</taxon>
        <taxon>Streptophyta</taxon>
        <taxon>Embryophyta</taxon>
        <taxon>Tracheophyta</taxon>
        <taxon>Spermatophyta</taxon>
        <taxon>Magnoliopsida</taxon>
        <taxon>eudicotyledons</taxon>
        <taxon>Gunneridae</taxon>
        <taxon>Pentapetalae</taxon>
        <taxon>rosids</taxon>
        <taxon>fabids</taxon>
        <taxon>Malpighiales</taxon>
        <taxon>Linaceae</taxon>
        <taxon>Linum</taxon>
    </lineage>
</organism>
<keyword evidence="1" id="KW-0732">Signal</keyword>
<feature type="chain" id="PRO_5043818798" evidence="1">
    <location>
        <begin position="29"/>
        <end position="80"/>
    </location>
</feature>
<dbReference type="EMBL" id="CAMGYJ010000011">
    <property type="protein sequence ID" value="CAI0627348.1"/>
    <property type="molecule type" value="Genomic_DNA"/>
</dbReference>
<accession>A0AAV0S2F1</accession>
<evidence type="ECO:0000256" key="1">
    <source>
        <dbReference type="SAM" id="SignalP"/>
    </source>
</evidence>